<dbReference type="GO" id="GO:0003905">
    <property type="term" value="F:alkylbase DNA N-glycosylase activity"/>
    <property type="evidence" value="ECO:0007669"/>
    <property type="project" value="UniProtKB-EC"/>
</dbReference>
<proteinExistence type="predicted"/>
<keyword evidence="8" id="KW-0804">Transcription</keyword>
<dbReference type="SMART" id="SM00342">
    <property type="entry name" value="HTH_ARAC"/>
    <property type="match status" value="1"/>
</dbReference>
<dbReference type="InterPro" id="IPR023170">
    <property type="entry name" value="HhH_base_excis_C"/>
</dbReference>
<dbReference type="InterPro" id="IPR010316">
    <property type="entry name" value="AlkA_N"/>
</dbReference>
<protein>
    <recommendedName>
        <fullName evidence="3">DNA-3-methyladenine glycosylase II</fullName>
        <ecNumber evidence="3">3.2.2.21</ecNumber>
    </recommendedName>
</protein>
<dbReference type="Gene3D" id="1.10.10.60">
    <property type="entry name" value="Homeodomain-like"/>
    <property type="match status" value="1"/>
</dbReference>
<evidence type="ECO:0000256" key="4">
    <source>
        <dbReference type="ARBA" id="ARBA00022603"/>
    </source>
</evidence>
<keyword evidence="4" id="KW-0489">Methyltransferase</keyword>
<keyword evidence="12" id="KW-0326">Glycosidase</keyword>
<dbReference type="PANTHER" id="PTHR43003:SF13">
    <property type="entry name" value="DNA-3-METHYLADENINE GLYCOSYLASE 2"/>
    <property type="match status" value="1"/>
</dbReference>
<evidence type="ECO:0000256" key="6">
    <source>
        <dbReference type="ARBA" id="ARBA00023015"/>
    </source>
</evidence>
<sequence>MELDFERCYRAVDSRDQRFDGWFFTAVTSTGIYCRPSCPAVTPRRENVRFYPSAAAAQGNGFRACRRCRPDAAPGSPEWDSRADAVGRAMRLIGDGVVDREGVPGLARRLGYTERHLQRLLTAEVGAGPLALARAQRAQTARILIETTGLSLTEIAFAAGFGSVRQFNETMQAVFDASPSQLRESRRQRSVWAVPGPAEPAGPGVVHLRLSHRAPLHVPALLGFLAARAIPGVEEASAVTYRRALSLPNGPATAELTPRAGYVAATLRVADMRDLAPAVARCRRLLDLDADPDAIDGLLDADPYLSPSVSDEPGVRVPRAVDGFEMAVRAVVGQQISVASARSVLKRLVRAAAALPSHDTASVAAHDTAAGEPAADVVAAEDVAAEDVAAEDVAAEDVAAGRPVPGYSMADDPAGLMPFPSAERLLALPDDAFGMPVARRETLRALARAVADGLVLDPGGDREEITARLTALPGIGAWTAGYVALRALGDPDVLLPTDLAVRKGARALGLPHTPAALAARAEQWRPWRSYALIRLWRAAAAASGPATSATAATTTSATAASSPAAFGPPASGPSASAVATSGPAATGPPASGPSASAVATSGPAATGRRASGRATSGPAASATAISGPSASGPAATTAGVSTTAAGAATRAAARP</sequence>
<accession>A0ABT9N201</accession>
<evidence type="ECO:0000256" key="2">
    <source>
        <dbReference type="ARBA" id="ARBA00001947"/>
    </source>
</evidence>
<dbReference type="InterPro" id="IPR009057">
    <property type="entry name" value="Homeodomain-like_sf"/>
</dbReference>
<reference evidence="12 13" key="1">
    <citation type="submission" date="2023-07" db="EMBL/GenBank/DDBJ databases">
        <title>Sequencing the genomes of 1000 actinobacteria strains.</title>
        <authorList>
            <person name="Klenk H.-P."/>
        </authorList>
    </citation>
    <scope>NUCLEOTIDE SEQUENCE [LARGE SCALE GENOMIC DNA]</scope>
    <source>
        <strain evidence="12 13">DSM 44710</strain>
    </source>
</reference>
<evidence type="ECO:0000256" key="3">
    <source>
        <dbReference type="ARBA" id="ARBA00012000"/>
    </source>
</evidence>
<evidence type="ECO:0000256" key="7">
    <source>
        <dbReference type="ARBA" id="ARBA00023159"/>
    </source>
</evidence>
<dbReference type="Pfam" id="PF12833">
    <property type="entry name" value="HTH_18"/>
    <property type="match status" value="1"/>
</dbReference>
<comment type="catalytic activity">
    <reaction evidence="1">
        <text>Hydrolysis of alkylated DNA, releasing 3-methyladenine, 3-methylguanine, 7-methylguanine and 7-methyladenine.</text>
        <dbReference type="EC" id="3.2.2.21"/>
    </reaction>
</comment>
<dbReference type="InterPro" id="IPR051912">
    <property type="entry name" value="Alkylbase_DNA_Glycosylase/TA"/>
</dbReference>
<evidence type="ECO:0000256" key="9">
    <source>
        <dbReference type="ARBA" id="ARBA00023204"/>
    </source>
</evidence>
<evidence type="ECO:0000256" key="1">
    <source>
        <dbReference type="ARBA" id="ARBA00000086"/>
    </source>
</evidence>
<keyword evidence="4" id="KW-0808">Transferase</keyword>
<dbReference type="SUPFAM" id="SSF55945">
    <property type="entry name" value="TATA-box binding protein-like"/>
    <property type="match status" value="1"/>
</dbReference>
<dbReference type="Gene3D" id="1.10.340.30">
    <property type="entry name" value="Hypothetical protein, domain 2"/>
    <property type="match status" value="1"/>
</dbReference>
<dbReference type="SUPFAM" id="SSF48150">
    <property type="entry name" value="DNA-glycosylase"/>
    <property type="match status" value="2"/>
</dbReference>
<feature type="region of interest" description="Disordered" evidence="10">
    <location>
        <begin position="560"/>
        <end position="655"/>
    </location>
</feature>
<dbReference type="SMART" id="SM00478">
    <property type="entry name" value="ENDO3c"/>
    <property type="match status" value="1"/>
</dbReference>
<dbReference type="InterPro" id="IPR018060">
    <property type="entry name" value="HTH_AraC"/>
</dbReference>
<dbReference type="CDD" id="cd00056">
    <property type="entry name" value="ENDO3c"/>
    <property type="match status" value="1"/>
</dbReference>
<gene>
    <name evidence="12" type="ORF">J2S43_006236</name>
</gene>
<dbReference type="Gene3D" id="1.10.1670.10">
    <property type="entry name" value="Helix-hairpin-Helix base-excision DNA repair enzymes (C-terminal)"/>
    <property type="match status" value="1"/>
</dbReference>
<dbReference type="EC" id="3.2.2.21" evidence="3"/>
<dbReference type="Gene3D" id="3.40.10.10">
    <property type="entry name" value="DNA Methylphosphotriester Repair Domain"/>
    <property type="match status" value="1"/>
</dbReference>
<evidence type="ECO:0000256" key="10">
    <source>
        <dbReference type="SAM" id="MobiDB-lite"/>
    </source>
</evidence>
<keyword evidence="6" id="KW-0805">Transcription regulation</keyword>
<keyword evidence="13" id="KW-1185">Reference proteome</keyword>
<keyword evidence="7" id="KW-0010">Activator</keyword>
<dbReference type="Pfam" id="PF06029">
    <property type="entry name" value="AlkA_N"/>
    <property type="match status" value="1"/>
</dbReference>
<keyword evidence="5" id="KW-0227">DNA damage</keyword>
<evidence type="ECO:0000256" key="8">
    <source>
        <dbReference type="ARBA" id="ARBA00023163"/>
    </source>
</evidence>
<name>A0ABT9N201_9ACTN</name>
<dbReference type="PROSITE" id="PS01124">
    <property type="entry name" value="HTH_ARAC_FAMILY_2"/>
    <property type="match status" value="1"/>
</dbReference>
<evidence type="ECO:0000259" key="11">
    <source>
        <dbReference type="PROSITE" id="PS01124"/>
    </source>
</evidence>
<dbReference type="InterPro" id="IPR011257">
    <property type="entry name" value="DNA_glycosylase"/>
</dbReference>
<organism evidence="12 13">
    <name type="scientific">Catenuloplanes nepalensis</name>
    <dbReference type="NCBI Taxonomy" id="587533"/>
    <lineage>
        <taxon>Bacteria</taxon>
        <taxon>Bacillati</taxon>
        <taxon>Actinomycetota</taxon>
        <taxon>Actinomycetes</taxon>
        <taxon>Micromonosporales</taxon>
        <taxon>Micromonosporaceae</taxon>
        <taxon>Catenuloplanes</taxon>
    </lineage>
</organism>
<dbReference type="Pfam" id="PF02805">
    <property type="entry name" value="Ada_Zn_binding"/>
    <property type="match status" value="1"/>
</dbReference>
<keyword evidence="12" id="KW-0378">Hydrolase</keyword>
<dbReference type="Proteomes" id="UP001240984">
    <property type="component" value="Unassembled WGS sequence"/>
</dbReference>
<evidence type="ECO:0000313" key="12">
    <source>
        <dbReference type="EMBL" id="MDP9797724.1"/>
    </source>
</evidence>
<dbReference type="InterPro" id="IPR037046">
    <property type="entry name" value="AlkA_N_sf"/>
</dbReference>
<dbReference type="InterPro" id="IPR035451">
    <property type="entry name" value="Ada-like_dom_sf"/>
</dbReference>
<dbReference type="PANTHER" id="PTHR43003">
    <property type="entry name" value="DNA-3-METHYLADENINE GLYCOSYLASE"/>
    <property type="match status" value="1"/>
</dbReference>
<dbReference type="InterPro" id="IPR003265">
    <property type="entry name" value="HhH-GPD_domain"/>
</dbReference>
<dbReference type="InterPro" id="IPR004026">
    <property type="entry name" value="Ada_DNA_repair_Zn-bd"/>
</dbReference>
<comment type="caution">
    <text evidence="12">The sequence shown here is derived from an EMBL/GenBank/DDBJ whole genome shotgun (WGS) entry which is preliminary data.</text>
</comment>
<dbReference type="SUPFAM" id="SSF46689">
    <property type="entry name" value="Homeodomain-like"/>
    <property type="match status" value="1"/>
</dbReference>
<keyword evidence="9" id="KW-0234">DNA repair</keyword>
<feature type="domain" description="HTH araC/xylS-type" evidence="11">
    <location>
        <begin position="87"/>
        <end position="185"/>
    </location>
</feature>
<dbReference type="SUPFAM" id="SSF57884">
    <property type="entry name" value="Ada DNA repair protein, N-terminal domain (N-Ada 10)"/>
    <property type="match status" value="1"/>
</dbReference>
<dbReference type="SMART" id="SM01009">
    <property type="entry name" value="AlkA_N"/>
    <property type="match status" value="1"/>
</dbReference>
<evidence type="ECO:0000256" key="5">
    <source>
        <dbReference type="ARBA" id="ARBA00022763"/>
    </source>
</evidence>
<comment type="cofactor">
    <cofactor evidence="2">
        <name>Zn(2+)</name>
        <dbReference type="ChEBI" id="CHEBI:29105"/>
    </cofactor>
</comment>
<evidence type="ECO:0000313" key="13">
    <source>
        <dbReference type="Proteomes" id="UP001240984"/>
    </source>
</evidence>
<dbReference type="Gene3D" id="3.30.310.20">
    <property type="entry name" value="DNA-3-methyladenine glycosylase AlkA, N-terminal domain"/>
    <property type="match status" value="1"/>
</dbReference>
<dbReference type="EMBL" id="JAUSRA010000001">
    <property type="protein sequence ID" value="MDP9797724.1"/>
    <property type="molecule type" value="Genomic_DNA"/>
</dbReference>